<evidence type="ECO:0000259" key="4">
    <source>
        <dbReference type="PROSITE" id="PS50004"/>
    </source>
</evidence>
<dbReference type="GO" id="GO:0030276">
    <property type="term" value="F:clathrin binding"/>
    <property type="evidence" value="ECO:0007669"/>
    <property type="project" value="TreeGrafter"/>
</dbReference>
<evidence type="ECO:0000313" key="6">
    <source>
        <dbReference type="Proteomes" id="UP001208570"/>
    </source>
</evidence>
<keyword evidence="3" id="KW-0812">Transmembrane</keyword>
<feature type="domain" description="C2" evidence="4">
    <location>
        <begin position="304"/>
        <end position="429"/>
    </location>
</feature>
<name>A0AAD9J7K3_9ANNE</name>
<feature type="transmembrane region" description="Helical" evidence="3">
    <location>
        <begin position="44"/>
        <end position="68"/>
    </location>
</feature>
<feature type="compositionally biased region" description="Polar residues" evidence="2">
    <location>
        <begin position="89"/>
        <end position="101"/>
    </location>
</feature>
<comment type="caution">
    <text evidence="5">The sequence shown here is derived from an EMBL/GenBank/DDBJ whole genome shotgun (WGS) entry which is preliminary data.</text>
</comment>
<dbReference type="AlphaFoldDB" id="A0AAD9J7K3"/>
<feature type="domain" description="C2" evidence="4">
    <location>
        <begin position="173"/>
        <end position="293"/>
    </location>
</feature>
<dbReference type="Pfam" id="PF00168">
    <property type="entry name" value="C2"/>
    <property type="match status" value="2"/>
</dbReference>
<feature type="compositionally biased region" description="Basic and acidic residues" evidence="2">
    <location>
        <begin position="144"/>
        <end position="153"/>
    </location>
</feature>
<dbReference type="InterPro" id="IPR047897">
    <property type="entry name" value="Synaptotagmin-15/17_C2A"/>
</dbReference>
<dbReference type="GO" id="GO:0070382">
    <property type="term" value="C:exocytic vesicle"/>
    <property type="evidence" value="ECO:0007669"/>
    <property type="project" value="TreeGrafter"/>
</dbReference>
<evidence type="ECO:0000256" key="3">
    <source>
        <dbReference type="SAM" id="Phobius"/>
    </source>
</evidence>
<dbReference type="FunFam" id="2.60.40.150:FF:000237">
    <property type="entry name" value="Synaptotagmin 15"/>
    <property type="match status" value="1"/>
</dbReference>
<reference evidence="5" key="1">
    <citation type="journal article" date="2023" name="Mol. Biol. Evol.">
        <title>Third-Generation Sequencing Reveals the Adaptive Role of the Epigenome in Three Deep-Sea Polychaetes.</title>
        <authorList>
            <person name="Perez M."/>
            <person name="Aroh O."/>
            <person name="Sun Y."/>
            <person name="Lan Y."/>
            <person name="Juniper S.K."/>
            <person name="Young C.R."/>
            <person name="Angers B."/>
            <person name="Qian P.Y."/>
        </authorList>
    </citation>
    <scope>NUCLEOTIDE SEQUENCE</scope>
    <source>
        <strain evidence="5">P08H-3</strain>
    </source>
</reference>
<dbReference type="GO" id="GO:0017156">
    <property type="term" value="P:calcium-ion regulated exocytosis"/>
    <property type="evidence" value="ECO:0007669"/>
    <property type="project" value="TreeGrafter"/>
</dbReference>
<keyword evidence="1" id="KW-0677">Repeat</keyword>
<dbReference type="InterPro" id="IPR035892">
    <property type="entry name" value="C2_domain_sf"/>
</dbReference>
<organism evidence="5 6">
    <name type="scientific">Paralvinella palmiformis</name>
    <dbReference type="NCBI Taxonomy" id="53620"/>
    <lineage>
        <taxon>Eukaryota</taxon>
        <taxon>Metazoa</taxon>
        <taxon>Spiralia</taxon>
        <taxon>Lophotrochozoa</taxon>
        <taxon>Annelida</taxon>
        <taxon>Polychaeta</taxon>
        <taxon>Sedentaria</taxon>
        <taxon>Canalipalpata</taxon>
        <taxon>Terebellida</taxon>
        <taxon>Terebelliformia</taxon>
        <taxon>Alvinellidae</taxon>
        <taxon>Paralvinella</taxon>
    </lineage>
</organism>
<accession>A0AAD9J7K3</accession>
<dbReference type="PANTHER" id="PTHR10024">
    <property type="entry name" value="SYNAPTOTAGMIN"/>
    <property type="match status" value="1"/>
</dbReference>
<dbReference type="GO" id="GO:0001786">
    <property type="term" value="F:phosphatidylserine binding"/>
    <property type="evidence" value="ECO:0007669"/>
    <property type="project" value="TreeGrafter"/>
</dbReference>
<evidence type="ECO:0000313" key="5">
    <source>
        <dbReference type="EMBL" id="KAK2147662.1"/>
    </source>
</evidence>
<dbReference type="GO" id="GO:0000149">
    <property type="term" value="F:SNARE binding"/>
    <property type="evidence" value="ECO:0007669"/>
    <property type="project" value="TreeGrafter"/>
</dbReference>
<evidence type="ECO:0000256" key="2">
    <source>
        <dbReference type="SAM" id="MobiDB-lite"/>
    </source>
</evidence>
<dbReference type="Gene3D" id="2.60.40.150">
    <property type="entry name" value="C2 domain"/>
    <property type="match status" value="2"/>
</dbReference>
<dbReference type="GO" id="GO:0005886">
    <property type="term" value="C:plasma membrane"/>
    <property type="evidence" value="ECO:0007669"/>
    <property type="project" value="TreeGrafter"/>
</dbReference>
<feature type="region of interest" description="Disordered" evidence="2">
    <location>
        <begin position="144"/>
        <end position="169"/>
    </location>
</feature>
<proteinExistence type="predicted"/>
<keyword evidence="3" id="KW-1133">Transmembrane helix</keyword>
<feature type="region of interest" description="Disordered" evidence="2">
    <location>
        <begin position="89"/>
        <end position="121"/>
    </location>
</feature>
<dbReference type="PANTHER" id="PTHR10024:SF377">
    <property type="entry name" value="SYNAPTOTAGMIN-15-LIKE ISOFORM X1"/>
    <property type="match status" value="1"/>
</dbReference>
<dbReference type="CDD" id="cd08390">
    <property type="entry name" value="C2A_Synaptotagmin-15-17"/>
    <property type="match status" value="1"/>
</dbReference>
<dbReference type="InterPro" id="IPR001565">
    <property type="entry name" value="Synaptotagmin"/>
</dbReference>
<dbReference type="Proteomes" id="UP001208570">
    <property type="component" value="Unassembled WGS sequence"/>
</dbReference>
<dbReference type="GO" id="GO:0005509">
    <property type="term" value="F:calcium ion binding"/>
    <property type="evidence" value="ECO:0007669"/>
    <property type="project" value="TreeGrafter"/>
</dbReference>
<dbReference type="PROSITE" id="PS50004">
    <property type="entry name" value="C2"/>
    <property type="match status" value="2"/>
</dbReference>
<keyword evidence="6" id="KW-1185">Reference proteome</keyword>
<gene>
    <name evidence="5" type="ORF">LSH36_543g06041</name>
</gene>
<protein>
    <recommendedName>
        <fullName evidence="4">C2 domain-containing protein</fullName>
    </recommendedName>
</protein>
<dbReference type="GO" id="GO:0005544">
    <property type="term" value="F:calcium-dependent phospholipid binding"/>
    <property type="evidence" value="ECO:0007669"/>
    <property type="project" value="TreeGrafter"/>
</dbReference>
<evidence type="ECO:0000256" key="1">
    <source>
        <dbReference type="ARBA" id="ARBA00022737"/>
    </source>
</evidence>
<sequence>MAVRNDLRDRLEPSDLRPVAKHMDLSAGVGQDPELETMMSPSSLVLGLSVGGATVGAVVMITLIVYVIKRHNNKKKLVALYQFDKSATCTKSEPPTRTSSPKLGRRSPGLGGQGGSSNPKSALLMRSLTVDMIPDFELPPERVQPRTAADQKGHQTALQLSTDSDDPDAVPSSAGRLWFSMVYDAAVEELTVNLIKAKQLKPRDKGNSPRDPFVKLYLLPDERTCQESRVRKKTLSPKFNETFIFKVPNNEIASRTLRMSVYDVDKKRVRHSLGHVIIPLGDLDLTRGDIMWRDLEQLWQSTGSLGELNLSLSYSPATDKLRVSVLRARNLKKLEYGDDTVHKTKRTESLCGTCEPVYNESFAFNVPSKQIDACSVVVTVMVNFVGRLGNHEEEYGRMVVGPFMYARGEELMHWQEMMAQPRNTITRWHQLSHCQKQPQM</sequence>
<dbReference type="PRINTS" id="PR00360">
    <property type="entry name" value="C2DOMAIN"/>
</dbReference>
<dbReference type="SMART" id="SM00239">
    <property type="entry name" value="C2"/>
    <property type="match status" value="2"/>
</dbReference>
<dbReference type="EMBL" id="JAODUP010000543">
    <property type="protein sequence ID" value="KAK2147662.1"/>
    <property type="molecule type" value="Genomic_DNA"/>
</dbReference>
<dbReference type="SUPFAM" id="SSF49562">
    <property type="entry name" value="C2 domain (Calcium/lipid-binding domain, CaLB)"/>
    <property type="match status" value="2"/>
</dbReference>
<keyword evidence="3" id="KW-0472">Membrane</keyword>
<dbReference type="InterPro" id="IPR000008">
    <property type="entry name" value="C2_dom"/>
</dbReference>
<dbReference type="PRINTS" id="PR00399">
    <property type="entry name" value="SYNAPTOTAGMN"/>
</dbReference>